<feature type="transmembrane region" description="Helical" evidence="1">
    <location>
        <begin position="87"/>
        <end position="107"/>
    </location>
</feature>
<dbReference type="EMBL" id="JACBYE010000013">
    <property type="protein sequence ID" value="NYS93336.1"/>
    <property type="molecule type" value="Genomic_DNA"/>
</dbReference>
<proteinExistence type="predicted"/>
<evidence type="ECO:0000313" key="2">
    <source>
        <dbReference type="EMBL" id="NYS93336.1"/>
    </source>
</evidence>
<reference evidence="2 3" key="1">
    <citation type="submission" date="2020-07" db="EMBL/GenBank/DDBJ databases">
        <title>MOT database genomes.</title>
        <authorList>
            <person name="Joseph S."/>
            <person name="Aduse-Opoku J."/>
            <person name="Hashim A."/>
            <person name="Wade W."/>
            <person name="Curtis M."/>
        </authorList>
    </citation>
    <scope>NUCLEOTIDE SEQUENCE [LARGE SCALE GENOMIC DNA]</scope>
    <source>
        <strain evidence="2 3">DSM 100099</strain>
    </source>
</reference>
<accession>A0A853ERV2</accession>
<name>A0A853ERV2_9MICO</name>
<sequence>MQTLTPWTAPDPVVRQLSDAQGFQKAVAPSSAAAKAFGVLLVIGLALLAYNLVSVFRTMSEYDAGGDRFFEVFFSTTGENFSTDPMLVAYVWGPIILIPLAIIMLVVSKLTRGKRTEAAFAAYSRDGYVAKALGLPFRFAANNSQVVPQVIVPAHLGSEEVSRWMAGVAQQVSTLDKAGSKQLTKTLVSKLSKPEVAIPAETVFPGSPPFALLVHAPDAVGAETVRAVVPGERSTRAYIVNLSKVEGWS</sequence>
<keyword evidence="1" id="KW-0472">Membrane</keyword>
<evidence type="ECO:0000256" key="1">
    <source>
        <dbReference type="SAM" id="Phobius"/>
    </source>
</evidence>
<keyword evidence="1" id="KW-1133">Transmembrane helix</keyword>
<keyword evidence="1" id="KW-0812">Transmembrane</keyword>
<dbReference type="RefSeq" id="WP_056129785.1">
    <property type="nucleotide sequence ID" value="NZ_JACBYE010000013.1"/>
</dbReference>
<feature type="transmembrane region" description="Helical" evidence="1">
    <location>
        <begin position="32"/>
        <end position="53"/>
    </location>
</feature>
<evidence type="ECO:0000313" key="3">
    <source>
        <dbReference type="Proteomes" id="UP000561011"/>
    </source>
</evidence>
<dbReference type="Proteomes" id="UP000561011">
    <property type="component" value="Unassembled WGS sequence"/>
</dbReference>
<keyword evidence="3" id="KW-1185">Reference proteome</keyword>
<gene>
    <name evidence="2" type="ORF">HZZ10_07320</name>
</gene>
<protein>
    <submittedName>
        <fullName evidence="2">Uncharacterized protein</fullName>
    </submittedName>
</protein>
<organism evidence="2 3">
    <name type="scientific">Sanguibacter inulinus</name>
    <dbReference type="NCBI Taxonomy" id="60922"/>
    <lineage>
        <taxon>Bacteria</taxon>
        <taxon>Bacillati</taxon>
        <taxon>Actinomycetota</taxon>
        <taxon>Actinomycetes</taxon>
        <taxon>Micrococcales</taxon>
        <taxon>Sanguibacteraceae</taxon>
        <taxon>Sanguibacter</taxon>
    </lineage>
</organism>
<comment type="caution">
    <text evidence="2">The sequence shown here is derived from an EMBL/GenBank/DDBJ whole genome shotgun (WGS) entry which is preliminary data.</text>
</comment>
<dbReference type="AlphaFoldDB" id="A0A853ERV2"/>